<gene>
    <name evidence="2" type="ORF">WH159_14405</name>
</gene>
<keyword evidence="3" id="KW-1185">Reference proteome</keyword>
<evidence type="ECO:0000256" key="1">
    <source>
        <dbReference type="SAM" id="SignalP"/>
    </source>
</evidence>
<sequence>MLATMFRLYPASASAALLLFAPLSPAAAAQQSAPVEQPAVGYAEIADLVLAAPLVIDATITSATRIKGAEAAGVAVNAARFYVEAQVGALIRGSGAMPARIGYLVDVPLDFRGRAPNLKKTRVLIFARPVAGRPDQVQLVQLDAQRSWSPALDARARGVVREILDRNAPPAITGIGNAFHVVGTLPGEGETQIFLKTETGDPVSLLVLRRPNQPPRWAVSFGDIVNEGAGPPQRDTLGWYRLACGLPRSLPASALETQDEQGARIAAEDYQFVLRSLGPCHAGPAAGA</sequence>
<dbReference type="RefSeq" id="WP_239555507.1">
    <property type="nucleotide sequence ID" value="NZ_JBBGZA010000001.1"/>
</dbReference>
<dbReference type="Proteomes" id="UP001380365">
    <property type="component" value="Unassembled WGS sequence"/>
</dbReference>
<accession>A0ABU8Q854</accession>
<dbReference type="EMBL" id="JBBGZA010000001">
    <property type="protein sequence ID" value="MEJ5095725.1"/>
    <property type="molecule type" value="Genomic_DNA"/>
</dbReference>
<keyword evidence="1" id="KW-0732">Signal</keyword>
<organism evidence="2 3">
    <name type="scientific">Sphingomonas molluscorum</name>
    <dbReference type="NCBI Taxonomy" id="418184"/>
    <lineage>
        <taxon>Bacteria</taxon>
        <taxon>Pseudomonadati</taxon>
        <taxon>Pseudomonadota</taxon>
        <taxon>Alphaproteobacteria</taxon>
        <taxon>Sphingomonadales</taxon>
        <taxon>Sphingomonadaceae</taxon>
        <taxon>Sphingomonas</taxon>
    </lineage>
</organism>
<comment type="caution">
    <text evidence="2">The sequence shown here is derived from an EMBL/GenBank/DDBJ whole genome shotgun (WGS) entry which is preliminary data.</text>
</comment>
<reference evidence="2 3" key="1">
    <citation type="submission" date="2023-12" db="EMBL/GenBank/DDBJ databases">
        <title>Gut-associated functions are favored during microbiome assembly across C. elegans life.</title>
        <authorList>
            <person name="Zimmermann J."/>
        </authorList>
    </citation>
    <scope>NUCLEOTIDE SEQUENCE [LARGE SCALE GENOMIC DNA]</scope>
    <source>
        <strain evidence="2 3">JUb134</strain>
    </source>
</reference>
<feature type="chain" id="PRO_5047496302" evidence="1">
    <location>
        <begin position="29"/>
        <end position="288"/>
    </location>
</feature>
<evidence type="ECO:0000313" key="3">
    <source>
        <dbReference type="Proteomes" id="UP001380365"/>
    </source>
</evidence>
<protein>
    <submittedName>
        <fullName evidence="2">Uncharacterized protein</fullName>
    </submittedName>
</protein>
<evidence type="ECO:0000313" key="2">
    <source>
        <dbReference type="EMBL" id="MEJ5095725.1"/>
    </source>
</evidence>
<proteinExistence type="predicted"/>
<feature type="signal peptide" evidence="1">
    <location>
        <begin position="1"/>
        <end position="28"/>
    </location>
</feature>
<name>A0ABU8Q854_9SPHN</name>